<dbReference type="Proteomes" id="UP000315440">
    <property type="component" value="Unassembled WGS sequence"/>
</dbReference>
<dbReference type="InterPro" id="IPR011701">
    <property type="entry name" value="MFS"/>
</dbReference>
<feature type="transmembrane region" description="Helical" evidence="7">
    <location>
        <begin position="343"/>
        <end position="364"/>
    </location>
</feature>
<dbReference type="InterPro" id="IPR051788">
    <property type="entry name" value="MFS_Transporter"/>
</dbReference>
<evidence type="ECO:0000256" key="3">
    <source>
        <dbReference type="ARBA" id="ARBA00022448"/>
    </source>
</evidence>
<dbReference type="Gene3D" id="1.20.1250.20">
    <property type="entry name" value="MFS general substrate transporter like domains"/>
    <property type="match status" value="1"/>
</dbReference>
<evidence type="ECO:0000313" key="8">
    <source>
        <dbReference type="EMBL" id="TWT88205.1"/>
    </source>
</evidence>
<evidence type="ECO:0000256" key="7">
    <source>
        <dbReference type="SAM" id="Phobius"/>
    </source>
</evidence>
<feature type="transmembrane region" description="Helical" evidence="7">
    <location>
        <begin position="509"/>
        <end position="531"/>
    </location>
</feature>
<feature type="transmembrane region" description="Helical" evidence="7">
    <location>
        <begin position="182"/>
        <end position="203"/>
    </location>
</feature>
<keyword evidence="5 7" id="KW-1133">Transmembrane helix</keyword>
<reference evidence="8 9" key="1">
    <citation type="submission" date="2019-02" db="EMBL/GenBank/DDBJ databases">
        <title>Deep-cultivation of Planctomycetes and their phenomic and genomic characterization uncovers novel biology.</title>
        <authorList>
            <person name="Wiegand S."/>
            <person name="Jogler M."/>
            <person name="Boedeker C."/>
            <person name="Pinto D."/>
            <person name="Vollmers J."/>
            <person name="Rivas-Marin E."/>
            <person name="Kohn T."/>
            <person name="Peeters S.H."/>
            <person name="Heuer A."/>
            <person name="Rast P."/>
            <person name="Oberbeckmann S."/>
            <person name="Bunk B."/>
            <person name="Jeske O."/>
            <person name="Meyerdierks A."/>
            <person name="Storesund J.E."/>
            <person name="Kallscheuer N."/>
            <person name="Luecker S."/>
            <person name="Lage O.M."/>
            <person name="Pohl T."/>
            <person name="Merkel B.J."/>
            <person name="Hornburger P."/>
            <person name="Mueller R.-W."/>
            <person name="Bruemmer F."/>
            <person name="Labrenz M."/>
            <person name="Spormann A.M."/>
            <person name="Op Den Camp H."/>
            <person name="Overmann J."/>
            <person name="Amann R."/>
            <person name="Jetten M.S.M."/>
            <person name="Mascher T."/>
            <person name="Medema M.H."/>
            <person name="Devos D.P."/>
            <person name="Kaster A.-K."/>
            <person name="Ovreas L."/>
            <person name="Rohde M."/>
            <person name="Galperin M.Y."/>
            <person name="Jogler C."/>
        </authorList>
    </citation>
    <scope>NUCLEOTIDE SEQUENCE [LARGE SCALE GENOMIC DNA]</scope>
    <source>
        <strain evidence="8 9">Mal64</strain>
    </source>
</reference>
<feature type="transmembrane region" description="Helical" evidence="7">
    <location>
        <begin position="12"/>
        <end position="32"/>
    </location>
</feature>
<feature type="transmembrane region" description="Helical" evidence="7">
    <location>
        <begin position="256"/>
        <end position="275"/>
    </location>
</feature>
<dbReference type="EMBL" id="SJPQ01000002">
    <property type="protein sequence ID" value="TWT88205.1"/>
    <property type="molecule type" value="Genomic_DNA"/>
</dbReference>
<accession>A0A5C5ZM04</accession>
<dbReference type="GO" id="GO:0016020">
    <property type="term" value="C:membrane"/>
    <property type="evidence" value="ECO:0007669"/>
    <property type="project" value="TreeGrafter"/>
</dbReference>
<evidence type="ECO:0000256" key="2">
    <source>
        <dbReference type="ARBA" id="ARBA00008335"/>
    </source>
</evidence>
<keyword evidence="3" id="KW-0813">Transport</keyword>
<feature type="transmembrane region" description="Helical" evidence="7">
    <location>
        <begin position="224"/>
        <end position="244"/>
    </location>
</feature>
<comment type="similarity">
    <text evidence="2">Belongs to the major facilitator superfamily.</text>
</comment>
<feature type="transmembrane region" description="Helical" evidence="7">
    <location>
        <begin position="111"/>
        <end position="130"/>
    </location>
</feature>
<feature type="transmembrane region" description="Helical" evidence="7">
    <location>
        <begin position="370"/>
        <end position="392"/>
    </location>
</feature>
<dbReference type="GO" id="GO:0012505">
    <property type="term" value="C:endomembrane system"/>
    <property type="evidence" value="ECO:0007669"/>
    <property type="project" value="UniProtKB-SubCell"/>
</dbReference>
<dbReference type="RefSeq" id="WP_146399063.1">
    <property type="nucleotide sequence ID" value="NZ_SJPQ01000002.1"/>
</dbReference>
<comment type="caution">
    <text evidence="8">The sequence shown here is derived from an EMBL/GenBank/DDBJ whole genome shotgun (WGS) entry which is preliminary data.</text>
</comment>
<keyword evidence="4 7" id="KW-0812">Transmembrane</keyword>
<feature type="transmembrane region" description="Helical" evidence="7">
    <location>
        <begin position="81"/>
        <end position="99"/>
    </location>
</feature>
<dbReference type="GO" id="GO:0022857">
    <property type="term" value="F:transmembrane transporter activity"/>
    <property type="evidence" value="ECO:0007669"/>
    <property type="project" value="InterPro"/>
</dbReference>
<dbReference type="AlphaFoldDB" id="A0A5C5ZM04"/>
<keyword evidence="9" id="KW-1185">Reference proteome</keyword>
<proteinExistence type="inferred from homology"/>
<evidence type="ECO:0000256" key="4">
    <source>
        <dbReference type="ARBA" id="ARBA00022692"/>
    </source>
</evidence>
<dbReference type="PANTHER" id="PTHR23514:SF3">
    <property type="entry name" value="BYPASS OF STOP CODON PROTEIN 6"/>
    <property type="match status" value="1"/>
</dbReference>
<comment type="subcellular location">
    <subcellularLocation>
        <location evidence="1">Endomembrane system</location>
        <topology evidence="1">Multi-pass membrane protein</topology>
    </subcellularLocation>
</comment>
<keyword evidence="6 7" id="KW-0472">Membrane</keyword>
<gene>
    <name evidence="8" type="ORF">Mal64_16840</name>
</gene>
<dbReference type="SUPFAM" id="SSF103473">
    <property type="entry name" value="MFS general substrate transporter"/>
    <property type="match status" value="1"/>
</dbReference>
<feature type="transmembrane region" description="Helical" evidence="7">
    <location>
        <begin position="52"/>
        <end position="69"/>
    </location>
</feature>
<dbReference type="OrthoDB" id="9783757at2"/>
<sequence length="552" mass="58241">MADDAQKQRLFWGCWLALITTAFGFISRMLLISDWSAEFNLDPAQAGRLAGIGIWPFALSIIVFSLFIDRIGYKTAMVVSFLGYMAWSGMAVGAYFVSAGGQGDPDLGFKLLYWGSLILGLSNGTVEAYINPVVATMFNKEKTKWLNILHAGWPGGLVLGGLITIGLGMLPESVVGPDGVPWWIKIAIIAPPALIFFLMLAPLKFPVQERVASGVSYREMLAEFGVLGAAIVGFLVTLQLMDFFSDGGVNPLTVTAKYAFIGIGVAIVVTFGLYTQSLGNKLLFVLALIMMPLATTELGTDAWISTLMEGIADDAGFHPALVLIYTSAIMMVLRFFAGSIVHVVSPIGLLIIGSLLAIGGLYSLSFTSTAVMIFVAATLYAIGKSFFWPTMLGVAAEQTPKGGALTLNALGGIGMLAVGTLGLPYIGTLKAAKEIEAVAQRDDLLAVIPAMSADGVAAVLDDKRVYEVIPYQAIDEEKLAAALVGAPEGEADALSDEIAAVRTASNQGALASMCIFPAVMLAAYALLGLYFKSRGGYQAQHIGEAVPAGAEA</sequence>
<protein>
    <submittedName>
        <fullName evidence="8">Major Facilitator Superfamily protein</fullName>
    </submittedName>
</protein>
<dbReference type="Pfam" id="PF07690">
    <property type="entry name" value="MFS_1"/>
    <property type="match status" value="1"/>
</dbReference>
<organism evidence="8 9">
    <name type="scientific">Pseudobythopirellula maris</name>
    <dbReference type="NCBI Taxonomy" id="2527991"/>
    <lineage>
        <taxon>Bacteria</taxon>
        <taxon>Pseudomonadati</taxon>
        <taxon>Planctomycetota</taxon>
        <taxon>Planctomycetia</taxon>
        <taxon>Pirellulales</taxon>
        <taxon>Lacipirellulaceae</taxon>
        <taxon>Pseudobythopirellula</taxon>
    </lineage>
</organism>
<evidence type="ECO:0000256" key="1">
    <source>
        <dbReference type="ARBA" id="ARBA00004127"/>
    </source>
</evidence>
<evidence type="ECO:0000256" key="5">
    <source>
        <dbReference type="ARBA" id="ARBA00022989"/>
    </source>
</evidence>
<dbReference type="InterPro" id="IPR036259">
    <property type="entry name" value="MFS_trans_sf"/>
</dbReference>
<feature type="transmembrane region" description="Helical" evidence="7">
    <location>
        <begin position="282"/>
        <end position="304"/>
    </location>
</feature>
<name>A0A5C5ZM04_9BACT</name>
<evidence type="ECO:0000256" key="6">
    <source>
        <dbReference type="ARBA" id="ARBA00023136"/>
    </source>
</evidence>
<feature type="transmembrane region" description="Helical" evidence="7">
    <location>
        <begin position="151"/>
        <end position="170"/>
    </location>
</feature>
<dbReference type="PANTHER" id="PTHR23514">
    <property type="entry name" value="BYPASS OF STOP CODON PROTEIN 6"/>
    <property type="match status" value="1"/>
</dbReference>
<evidence type="ECO:0000313" key="9">
    <source>
        <dbReference type="Proteomes" id="UP000315440"/>
    </source>
</evidence>
<feature type="transmembrane region" description="Helical" evidence="7">
    <location>
        <begin position="316"/>
        <end position="336"/>
    </location>
</feature>
<feature type="transmembrane region" description="Helical" evidence="7">
    <location>
        <begin position="404"/>
        <end position="426"/>
    </location>
</feature>